<accession>A0A5B7DSZ2</accession>
<name>A0A5B7DSZ2_PORTR</name>
<evidence type="ECO:0000313" key="3">
    <source>
        <dbReference type="Proteomes" id="UP000324222"/>
    </source>
</evidence>
<keyword evidence="3" id="KW-1185">Reference proteome</keyword>
<gene>
    <name evidence="2" type="ORF">E2C01_017601</name>
</gene>
<reference evidence="2 3" key="1">
    <citation type="submission" date="2019-05" db="EMBL/GenBank/DDBJ databases">
        <title>Another draft genome of Portunus trituberculatus and its Hox gene families provides insights of decapod evolution.</title>
        <authorList>
            <person name="Jeong J.-H."/>
            <person name="Song I."/>
            <person name="Kim S."/>
            <person name="Choi T."/>
            <person name="Kim D."/>
            <person name="Ryu S."/>
            <person name="Kim W."/>
        </authorList>
    </citation>
    <scope>NUCLEOTIDE SEQUENCE [LARGE SCALE GENOMIC DNA]</scope>
    <source>
        <tissue evidence="2">Muscle</tissue>
    </source>
</reference>
<feature type="compositionally biased region" description="Basic residues" evidence="1">
    <location>
        <begin position="73"/>
        <end position="88"/>
    </location>
</feature>
<feature type="region of interest" description="Disordered" evidence="1">
    <location>
        <begin position="72"/>
        <end position="107"/>
    </location>
</feature>
<dbReference type="AlphaFoldDB" id="A0A5B7DSZ2"/>
<feature type="region of interest" description="Disordered" evidence="1">
    <location>
        <begin position="1"/>
        <end position="32"/>
    </location>
</feature>
<proteinExistence type="predicted"/>
<sequence>MVVMGLWRPRDTERAGGASRGCGGSGSEEAEGRQLLRDFSRCRKTQNVEMISATNCRARKQKNLTNWCQTAGKVKRGTRPHIDRRRKAGKEASNQTPSPSSATHSRGVKDRVKLIHLCFIRIQNVNVRR</sequence>
<dbReference type="EMBL" id="VSRR010001340">
    <property type="protein sequence ID" value="MPC24518.1"/>
    <property type="molecule type" value="Genomic_DNA"/>
</dbReference>
<organism evidence="2 3">
    <name type="scientific">Portunus trituberculatus</name>
    <name type="common">Swimming crab</name>
    <name type="synonym">Neptunus trituberculatus</name>
    <dbReference type="NCBI Taxonomy" id="210409"/>
    <lineage>
        <taxon>Eukaryota</taxon>
        <taxon>Metazoa</taxon>
        <taxon>Ecdysozoa</taxon>
        <taxon>Arthropoda</taxon>
        <taxon>Crustacea</taxon>
        <taxon>Multicrustacea</taxon>
        <taxon>Malacostraca</taxon>
        <taxon>Eumalacostraca</taxon>
        <taxon>Eucarida</taxon>
        <taxon>Decapoda</taxon>
        <taxon>Pleocyemata</taxon>
        <taxon>Brachyura</taxon>
        <taxon>Eubrachyura</taxon>
        <taxon>Portunoidea</taxon>
        <taxon>Portunidae</taxon>
        <taxon>Portuninae</taxon>
        <taxon>Portunus</taxon>
    </lineage>
</organism>
<protein>
    <submittedName>
        <fullName evidence="2">Uncharacterized protein</fullName>
    </submittedName>
</protein>
<dbReference type="Proteomes" id="UP000324222">
    <property type="component" value="Unassembled WGS sequence"/>
</dbReference>
<evidence type="ECO:0000313" key="2">
    <source>
        <dbReference type="EMBL" id="MPC24518.1"/>
    </source>
</evidence>
<comment type="caution">
    <text evidence="2">The sequence shown here is derived from an EMBL/GenBank/DDBJ whole genome shotgun (WGS) entry which is preliminary data.</text>
</comment>
<feature type="compositionally biased region" description="Polar residues" evidence="1">
    <location>
        <begin position="92"/>
        <end position="104"/>
    </location>
</feature>
<evidence type="ECO:0000256" key="1">
    <source>
        <dbReference type="SAM" id="MobiDB-lite"/>
    </source>
</evidence>